<dbReference type="HOGENOM" id="CLU_810423_0_0_2"/>
<dbReference type="GeneID" id="11139366"/>
<gene>
    <name evidence="1" type="ordered locus">Pyrfu_0892</name>
</gene>
<dbReference type="Proteomes" id="UP000001037">
    <property type="component" value="Chromosome"/>
</dbReference>
<dbReference type="STRING" id="694429.Pyrfu_0892"/>
<dbReference type="RefSeq" id="WP_014026438.1">
    <property type="nucleotide sequence ID" value="NC_015931.1"/>
</dbReference>
<evidence type="ECO:0000313" key="2">
    <source>
        <dbReference type="Proteomes" id="UP000001037"/>
    </source>
</evidence>
<dbReference type="KEGG" id="pfm:Pyrfu_0892"/>
<name>G0EE67_PYRF1</name>
<protein>
    <submittedName>
        <fullName evidence="1">Uncharacterized protein</fullName>
    </submittedName>
</protein>
<dbReference type="InParanoid" id="G0EE67"/>
<reference evidence="1 2" key="1">
    <citation type="journal article" date="2011" name="Stand. Genomic Sci.">
        <title>Complete genome sequence of the hyperthermophilic chemolithoautotroph Pyrolobus fumarii type strain (1A).</title>
        <authorList>
            <person name="Anderson I."/>
            <person name="Goker M."/>
            <person name="Nolan M."/>
            <person name="Lucas S."/>
            <person name="Hammon N."/>
            <person name="Deshpande S."/>
            <person name="Cheng J.F."/>
            <person name="Tapia R."/>
            <person name="Han C."/>
            <person name="Goodwin L."/>
            <person name="Pitluck S."/>
            <person name="Huntemann M."/>
            <person name="Liolios K."/>
            <person name="Ivanova N."/>
            <person name="Pagani I."/>
            <person name="Mavromatis K."/>
            <person name="Ovchinikova G."/>
            <person name="Pati A."/>
            <person name="Chen A."/>
            <person name="Palaniappan K."/>
            <person name="Land M."/>
            <person name="Hauser L."/>
            <person name="Brambilla E.M."/>
            <person name="Huber H."/>
            <person name="Yasawong M."/>
            <person name="Rohde M."/>
            <person name="Spring S."/>
            <person name="Abt B."/>
            <person name="Sikorski J."/>
            <person name="Wirth R."/>
            <person name="Detter J.C."/>
            <person name="Woyke T."/>
            <person name="Bristow J."/>
            <person name="Eisen J.A."/>
            <person name="Markowitz V."/>
            <person name="Hugenholtz P."/>
            <person name="Kyrpides N.C."/>
            <person name="Klenk H.P."/>
            <person name="Lapidus A."/>
        </authorList>
    </citation>
    <scope>NUCLEOTIDE SEQUENCE [LARGE SCALE GENOMIC DNA]</scope>
    <source>
        <strain evidence="2">DSM 11204 / 1A</strain>
    </source>
</reference>
<organism evidence="1 2">
    <name type="scientific">Pyrolobus fumarii (strain DSM 11204 / 1A)</name>
    <dbReference type="NCBI Taxonomy" id="694429"/>
    <lineage>
        <taxon>Archaea</taxon>
        <taxon>Thermoproteota</taxon>
        <taxon>Thermoprotei</taxon>
        <taxon>Desulfurococcales</taxon>
        <taxon>Pyrodictiaceae</taxon>
        <taxon>Pyrolobus</taxon>
    </lineage>
</organism>
<evidence type="ECO:0000313" key="1">
    <source>
        <dbReference type="EMBL" id="AEM38761.1"/>
    </source>
</evidence>
<sequence length="342" mass="37326">MLHRCCRPTHIEAATKLGVARVERVERITSYTVDGVSDPLAQLLRGENVNLRLELVCTTACLASSLGYIGEVARLRLGSIARVTLEVQDGIERLRVEGVEGELRSEKGVVNVVLWERFTPGELTRCVLGGAEVVAKRLNELLRQGVRLQGGNLREHYSLVKLAIGNELVKSIVSTLGVAKGECIEDVVTSKIVHTVYPLLAGLIAVMNFLERARIIYPVHPEALAVSENVKTLGHYGMGMLGVLARYHREASVIASKLAGTRIEIEPVRIDGSMAAVVRIEGERLRDPSDSPVASLALSVTAALLSRSSLLLAIDAPIEKLEKNTLVRELEKVNAVMLYSRF</sequence>
<accession>G0EE67</accession>
<keyword evidence="2" id="KW-1185">Reference proteome</keyword>
<dbReference type="EMBL" id="CP002838">
    <property type="protein sequence ID" value="AEM38761.1"/>
    <property type="molecule type" value="Genomic_DNA"/>
</dbReference>
<proteinExistence type="predicted"/>
<dbReference type="AlphaFoldDB" id="G0EE67"/>